<feature type="coiled-coil region" evidence="1">
    <location>
        <begin position="408"/>
        <end position="473"/>
    </location>
</feature>
<keyword evidence="1" id="KW-0175">Coiled coil</keyword>
<gene>
    <name evidence="2" type="ORF">JFP838_pA0145</name>
</gene>
<sequence length="601" mass="71220">MELKSEELLDILLDVLLDELSSPKKKIIDEKEFNQLKKLRDNLKIINESYLDNKNSRKLSKDDVDKIKGLLSDIRNNLSEKTNEDIDEKLELKVNYYLSEIPKIAFCLAVGSQKHARSLIDKIYDEDKLKYLEAFIKCKSEYKELFFTYDVETCIYAEKILGLLEIAEENNDFSNVRTLFSKAYKKVYINIKNLDTVYFHNLLMIDTEDITPVETLCRIYYALKCQNFKFKKETDNLDKNLFIKVCSSFNSLKIAPYFTDVKNKEVCNMFKKRFKHEYNIKDKNYTLEDFNLTLLAKEIGFKGKLKEVVLQEGIDDAIDNSTIGKHLSANEGFMKRIRFNTTLFKDIKLSKEDIDLLLNTMYTNITHLKFNEDEAIISFIYNTYTLLINHLYRELMQKYINFINEENVLATEKLKLELEESKRNLEKTKNDIDKKQHRIENSNIELLKEIEKLKKENKKLKLELENSEEIKSEVVKLREFVFNNNLSEELSSDEYVENLEEKIKAIKDFKIAIIGGHKTWQNNLKEILPNSSFIYLDDINKDFKFLTKMDYVFINIKIPHQLYYRVKNTIKKYNIDFDFIDTRTNIGFSINDIYDKTINKK</sequence>
<dbReference type="Proteomes" id="UP000070260">
    <property type="component" value="Plasmid pJFP838A"/>
</dbReference>
<proteinExistence type="predicted"/>
<dbReference type="AlphaFoldDB" id="A0A140GRA2"/>
<evidence type="ECO:0000313" key="2">
    <source>
        <dbReference type="EMBL" id="AMN31061.1"/>
    </source>
</evidence>
<keyword evidence="2" id="KW-0614">Plasmid</keyword>
<dbReference type="RefSeq" id="WP_061429667.1">
    <property type="nucleotide sequence ID" value="NZ_CATNZX010000001.1"/>
</dbReference>
<protein>
    <recommendedName>
        <fullName evidence="4">DUF2325 domain-containing protein</fullName>
    </recommendedName>
</protein>
<accession>A0A140GRA2</accession>
<dbReference type="OrthoDB" id="1625520at2"/>
<reference evidence="2 3" key="1">
    <citation type="journal article" date="2016" name="PLoS ONE">
        <title>Plasmid Characterization and Chromosome Analysis of Two netF+ Clostridium perfringens Isolates Associated with Foal and Canine Necrotizing Enteritis.</title>
        <authorList>
            <person name="Mehdizadeh Gohari I."/>
            <person name="Kropinski A.M."/>
            <person name="Weese S.J."/>
            <person name="Parreira V.R."/>
            <person name="Whitehead A.E."/>
            <person name="Boerlin P."/>
            <person name="Prescott J.F."/>
        </authorList>
    </citation>
    <scope>NUCLEOTIDE SEQUENCE [LARGE SCALE GENOMIC DNA]</scope>
    <source>
        <strain evidence="2 3">JP838</strain>
        <plasmid evidence="3">Plasmid pJFP838A</plasmid>
    </source>
</reference>
<evidence type="ECO:0000313" key="3">
    <source>
        <dbReference type="Proteomes" id="UP000070260"/>
    </source>
</evidence>
<name>A0A140GRA2_CLOPF</name>
<evidence type="ECO:0008006" key="4">
    <source>
        <dbReference type="Google" id="ProtNLM"/>
    </source>
</evidence>
<dbReference type="EMBL" id="CP013615">
    <property type="protein sequence ID" value="AMN31061.1"/>
    <property type="molecule type" value="Genomic_DNA"/>
</dbReference>
<evidence type="ECO:0000256" key="1">
    <source>
        <dbReference type="SAM" id="Coils"/>
    </source>
</evidence>
<geneLocation type="plasmid" evidence="2 3">
    <name>pJFP838A</name>
</geneLocation>
<dbReference type="PATRIC" id="fig|1502.177.peg.3352"/>
<organism evidence="2 3">
    <name type="scientific">Clostridium perfringens</name>
    <dbReference type="NCBI Taxonomy" id="1502"/>
    <lineage>
        <taxon>Bacteria</taxon>
        <taxon>Bacillati</taxon>
        <taxon>Bacillota</taxon>
        <taxon>Clostridia</taxon>
        <taxon>Eubacteriales</taxon>
        <taxon>Clostridiaceae</taxon>
        <taxon>Clostridium</taxon>
    </lineage>
</organism>